<dbReference type="RefSeq" id="WP_018578326.1">
    <property type="nucleotide sequence ID" value="NZ_KB892434.1"/>
</dbReference>
<dbReference type="InterPro" id="IPR001242">
    <property type="entry name" value="Condensation_dom"/>
</dbReference>
<sequence>MNKEYPLGFSETYFCLVHELNLDNSNTASLVEIEGNLDVEVFKQALYHVYARNPALRSRYEKDTETYQYFFQFDIEFDEIEITITDVDVLNLSSGIAALEDCIRTLYKPRGSLWRVNLLRSTGEKPVHYLVLGFHHAIIDGISVLNVVKSIINYYHALATQKTVNSKSLKISPSASVLINEKKNYAQHCQNQEILFRKYGKVKELAYEKKVLPTETKTRIILCDFTKDILDKTVAFAKLHGVTITSVLIASLLRATYVVTGQEETFLQIPVNLRKQMQPELSDEIIGCYENGVKVLMKSIGEYNSLERLAQDYQGQFTENFKMFYIPSDDYPAKKLYQLFRSSAVWERDRFLLGLVVSNWGRVPLNEKPQMLKINAIHRATGRQFGDSPFCFHIATINDELQGAFNYAEPYMSQQRMTDIIQVFRTLLINVGKSW</sequence>
<proteinExistence type="predicted"/>
<dbReference type="Gene3D" id="3.30.559.30">
    <property type="entry name" value="Nonribosomal peptide synthetase, condensation domain"/>
    <property type="match status" value="1"/>
</dbReference>
<dbReference type="STRING" id="1122169.Lsha_2361"/>
<accession>A0A0W0YKW6</accession>
<evidence type="ECO:0000259" key="1">
    <source>
        <dbReference type="Pfam" id="PF00668"/>
    </source>
</evidence>
<dbReference type="GO" id="GO:0003824">
    <property type="term" value="F:catalytic activity"/>
    <property type="evidence" value="ECO:0007669"/>
    <property type="project" value="InterPro"/>
</dbReference>
<organism evidence="2 3">
    <name type="scientific">Legionella shakespearei DSM 23087</name>
    <dbReference type="NCBI Taxonomy" id="1122169"/>
    <lineage>
        <taxon>Bacteria</taxon>
        <taxon>Pseudomonadati</taxon>
        <taxon>Pseudomonadota</taxon>
        <taxon>Gammaproteobacteria</taxon>
        <taxon>Legionellales</taxon>
        <taxon>Legionellaceae</taxon>
        <taxon>Legionella</taxon>
    </lineage>
</organism>
<evidence type="ECO:0000313" key="2">
    <source>
        <dbReference type="EMBL" id="KTD57520.1"/>
    </source>
</evidence>
<dbReference type="InterPro" id="IPR023213">
    <property type="entry name" value="CAT-like_dom_sf"/>
</dbReference>
<protein>
    <submittedName>
        <fullName evidence="2">Non-ribosomal peptide synthase</fullName>
    </submittedName>
</protein>
<dbReference type="AlphaFoldDB" id="A0A0W0YKW6"/>
<dbReference type="PANTHER" id="PTHR28037:SF1">
    <property type="entry name" value="ALCOHOL O-ACETYLTRANSFERASE 1-RELATED"/>
    <property type="match status" value="1"/>
</dbReference>
<dbReference type="InterPro" id="IPR052058">
    <property type="entry name" value="Alcohol_O-acetyltransferase"/>
</dbReference>
<dbReference type="SUPFAM" id="SSF52777">
    <property type="entry name" value="CoA-dependent acyltransferases"/>
    <property type="match status" value="2"/>
</dbReference>
<evidence type="ECO:0000313" key="3">
    <source>
        <dbReference type="Proteomes" id="UP000054600"/>
    </source>
</evidence>
<dbReference type="PATRIC" id="fig|1122169.6.peg.2711"/>
<keyword evidence="3" id="KW-1185">Reference proteome</keyword>
<dbReference type="Pfam" id="PF00668">
    <property type="entry name" value="Condensation"/>
    <property type="match status" value="1"/>
</dbReference>
<dbReference type="PANTHER" id="PTHR28037">
    <property type="entry name" value="ALCOHOL O-ACETYLTRANSFERASE 1-RELATED"/>
    <property type="match status" value="1"/>
</dbReference>
<gene>
    <name evidence="2" type="ORF">Lsha_2361</name>
</gene>
<name>A0A0W0YKW6_9GAMM</name>
<reference evidence="2 3" key="1">
    <citation type="submission" date="2015-11" db="EMBL/GenBank/DDBJ databases">
        <title>Genomic analysis of 38 Legionella species identifies large and diverse effector repertoires.</title>
        <authorList>
            <person name="Burstein D."/>
            <person name="Amaro F."/>
            <person name="Zusman T."/>
            <person name="Lifshitz Z."/>
            <person name="Cohen O."/>
            <person name="Gilbert J.A."/>
            <person name="Pupko T."/>
            <person name="Shuman H.A."/>
            <person name="Segal G."/>
        </authorList>
    </citation>
    <scope>NUCLEOTIDE SEQUENCE [LARGE SCALE GENOMIC DNA]</scope>
    <source>
        <strain evidence="2 3">ATCC 49655</strain>
    </source>
</reference>
<comment type="caution">
    <text evidence="2">The sequence shown here is derived from an EMBL/GenBank/DDBJ whole genome shotgun (WGS) entry which is preliminary data.</text>
</comment>
<dbReference type="Proteomes" id="UP000054600">
    <property type="component" value="Unassembled WGS sequence"/>
</dbReference>
<dbReference type="Gene3D" id="3.30.559.10">
    <property type="entry name" value="Chloramphenicol acetyltransferase-like domain"/>
    <property type="match status" value="1"/>
</dbReference>
<dbReference type="EMBL" id="LNYW01000066">
    <property type="protein sequence ID" value="KTD57520.1"/>
    <property type="molecule type" value="Genomic_DNA"/>
</dbReference>
<feature type="domain" description="Condensation" evidence="1">
    <location>
        <begin position="5"/>
        <end position="431"/>
    </location>
</feature>
<dbReference type="eggNOG" id="COG1020">
    <property type="taxonomic scope" value="Bacteria"/>
</dbReference>